<protein>
    <submittedName>
        <fullName evidence="6">Related to PNG1-protein with de-N-glycosylation function (N-glycanase)</fullName>
    </submittedName>
</protein>
<dbReference type="Proteomes" id="UP000183971">
    <property type="component" value="Unassembled WGS sequence"/>
</dbReference>
<gene>
    <name evidence="6" type="ORF">FPRO_02303</name>
</gene>
<dbReference type="GO" id="GO:0005829">
    <property type="term" value="C:cytosol"/>
    <property type="evidence" value="ECO:0007669"/>
    <property type="project" value="TreeGrafter"/>
</dbReference>
<dbReference type="SUPFAM" id="SSF54001">
    <property type="entry name" value="Cysteine proteinases"/>
    <property type="match status" value="1"/>
</dbReference>
<reference evidence="7" key="1">
    <citation type="journal article" date="2016" name="Genome Biol. Evol.">
        <title>Comparative 'omics' of the Fusarium fujikuroi species complex highlights differences in genetic potential and metabolite synthesis.</title>
        <authorList>
            <person name="Niehaus E.-M."/>
            <person name="Muensterkoetter M."/>
            <person name="Proctor R.H."/>
            <person name="Brown D.W."/>
            <person name="Sharon A."/>
            <person name="Idan Y."/>
            <person name="Oren-Young L."/>
            <person name="Sieber C.M."/>
            <person name="Novak O."/>
            <person name="Pencik A."/>
            <person name="Tarkowska D."/>
            <person name="Hromadova K."/>
            <person name="Freeman S."/>
            <person name="Maymon M."/>
            <person name="Elazar M."/>
            <person name="Youssef S.A."/>
            <person name="El-Shabrawy E.S.M."/>
            <person name="Shalaby A.B.A."/>
            <person name="Houterman P."/>
            <person name="Brock N.L."/>
            <person name="Burkhardt I."/>
            <person name="Tsavkelova E.A."/>
            <person name="Dickschat J.S."/>
            <person name="Galuszka P."/>
            <person name="Gueldener U."/>
            <person name="Tudzynski B."/>
        </authorList>
    </citation>
    <scope>NUCLEOTIDE SEQUENCE [LARGE SCALE GENOMIC DNA]</scope>
    <source>
        <strain evidence="7">ET1</strain>
    </source>
</reference>
<comment type="similarity">
    <text evidence="1">Belongs to the transglutaminase-like superfamily. PNGase family.</text>
</comment>
<dbReference type="GO" id="GO:0006516">
    <property type="term" value="P:glycoprotein catabolic process"/>
    <property type="evidence" value="ECO:0007669"/>
    <property type="project" value="TreeGrafter"/>
</dbReference>
<dbReference type="SMART" id="SM00460">
    <property type="entry name" value="TGc"/>
    <property type="match status" value="1"/>
</dbReference>
<dbReference type="GO" id="GO:0005634">
    <property type="term" value="C:nucleus"/>
    <property type="evidence" value="ECO:0007669"/>
    <property type="project" value="TreeGrafter"/>
</dbReference>
<evidence type="ECO:0000259" key="5">
    <source>
        <dbReference type="SMART" id="SM00460"/>
    </source>
</evidence>
<evidence type="ECO:0000256" key="1">
    <source>
        <dbReference type="ARBA" id="ARBA00009390"/>
    </source>
</evidence>
<organism evidence="6 7">
    <name type="scientific">Fusarium proliferatum (strain ET1)</name>
    <name type="common">Orchid endophyte fungus</name>
    <dbReference type="NCBI Taxonomy" id="1227346"/>
    <lineage>
        <taxon>Eukaryota</taxon>
        <taxon>Fungi</taxon>
        <taxon>Dikarya</taxon>
        <taxon>Ascomycota</taxon>
        <taxon>Pezizomycotina</taxon>
        <taxon>Sordariomycetes</taxon>
        <taxon>Hypocreomycetidae</taxon>
        <taxon>Hypocreales</taxon>
        <taxon>Nectriaceae</taxon>
        <taxon>Fusarium</taxon>
        <taxon>Fusarium fujikuroi species complex</taxon>
    </lineage>
</organism>
<feature type="region of interest" description="Disordered" evidence="4">
    <location>
        <begin position="910"/>
        <end position="939"/>
    </location>
</feature>
<dbReference type="GO" id="GO:0046872">
    <property type="term" value="F:metal ion binding"/>
    <property type="evidence" value="ECO:0007669"/>
    <property type="project" value="UniProtKB-KW"/>
</dbReference>
<dbReference type="Gene3D" id="2.20.25.10">
    <property type="match status" value="1"/>
</dbReference>
<dbReference type="InterPro" id="IPR038765">
    <property type="entry name" value="Papain-like_cys_pep_sf"/>
</dbReference>
<dbReference type="InterPro" id="IPR050883">
    <property type="entry name" value="PNGase"/>
</dbReference>
<dbReference type="InterPro" id="IPR002931">
    <property type="entry name" value="Transglutaminase-like"/>
</dbReference>
<dbReference type="RefSeq" id="XP_031078030.1">
    <property type="nucleotide sequence ID" value="XM_031227611.1"/>
</dbReference>
<evidence type="ECO:0000256" key="2">
    <source>
        <dbReference type="ARBA" id="ARBA00022723"/>
    </source>
</evidence>
<evidence type="ECO:0000256" key="4">
    <source>
        <dbReference type="SAM" id="MobiDB-lite"/>
    </source>
</evidence>
<comment type="caution">
    <text evidence="6">The sequence shown here is derived from an EMBL/GenBank/DDBJ whole genome shotgun (WGS) entry which is preliminary data.</text>
</comment>
<feature type="region of interest" description="Disordered" evidence="4">
    <location>
        <begin position="542"/>
        <end position="571"/>
    </location>
</feature>
<evidence type="ECO:0000313" key="6">
    <source>
        <dbReference type="EMBL" id="CZR37437.1"/>
    </source>
</evidence>
<keyword evidence="3" id="KW-0862">Zinc</keyword>
<sequence>MPLEIVTSPLRSWESGIAILSGRSATRRLAWPEPELSIGRCIGKVGKELCWVAKGPARDAFAALAPKIKAYLERSVEPVSSWVTWSMYMFGKSENSASPAILFCCEVVAHRKQVRNAIKDSGILDEFPGVKTAHMSRPPDFNQLVQLADDGMTLSSSDHRPVLASLESNPCGMPLFVESSTDGGICYKQATVGGIIQLSDRFYYTTAGHVLSLDTAPSYNEDEVSDDEFEIDDDDDELSEVDDVTSTAYEKAWLAQANDDAMSPPYTSSTESKMLQTPFSSSIQDMQATQEGTKCLSRRVLENGPSLSTFLPPQRLGHVYLSSLDEPPSGLDYALIEVTRPVHCIANKIALSSFSAKGEAKIERVVTDGPKDVKILTSTSRGTLTGDMSGTPLYTRLPNSSMYQEVYNVLLDSRLEAGDCGSWVIDAESGNLYGHIVAGSPDSGAAIVVPFSRVFEDIEARAKHPPHLPLTEAASLYNFDKKLDLAMHLQHTKSVTASSSTPPLDHVQQWIHDLGSRFENQWRIKLLDELKLSRTSRRRASIAQAVSSTEDESTSLYSPSGEQESRPQYTATDTGKALLLPSQNRRLVWTPLFPQLPNANDLKSQKFRNHLKSLSLTPTKYENPGLLDEALTSIPLERLYGEAEEESMIFQAQAESYGDGRQPEWGYSDCIIRAMLQWFNRSFFTWVNNPPCPTCSSPTTMMGLSAPRPEESACGALRVELYKCSREACQTYERFPRYTDVWKLLQTRRGRVGEWVNCFTMLCRAMGARARWVWIAEDHLWTEVYSEHRKRWVHVDPCEGVFDRPKLYSEGWNRKMSYIIAFSIEGATDVTRRYVRKLEHAADRNRCPEAVLLYVMNEIKSLRRQSMSEEEKIRLEEEDRCEQRELNDYIVSSVTADFMATGCANVEGSSQLIKSPGKTAKRSPKQRSGGVEEGSLAIP</sequence>
<dbReference type="Gene3D" id="3.10.620.30">
    <property type="match status" value="1"/>
</dbReference>
<dbReference type="VEuPathDB" id="FungiDB:FPRO_02303"/>
<feature type="compositionally biased region" description="Polar residues" evidence="4">
    <location>
        <begin position="544"/>
        <end position="571"/>
    </location>
</feature>
<evidence type="ECO:0000313" key="7">
    <source>
        <dbReference type="Proteomes" id="UP000183971"/>
    </source>
</evidence>
<name>A0A1L7V9I3_FUSPR</name>
<feature type="domain" description="Transglutaminase-like" evidence="5">
    <location>
        <begin position="744"/>
        <end position="799"/>
    </location>
</feature>
<dbReference type="EMBL" id="FJOF01000002">
    <property type="protein sequence ID" value="CZR37437.1"/>
    <property type="molecule type" value="Genomic_DNA"/>
</dbReference>
<dbReference type="GeneID" id="42047188"/>
<accession>A0A1L7V9I3</accession>
<dbReference type="Pfam" id="PF01841">
    <property type="entry name" value="Transglut_core"/>
    <property type="match status" value="1"/>
</dbReference>
<dbReference type="GO" id="GO:0000224">
    <property type="term" value="F:peptide-N4-(N-acetyl-beta-glucosaminyl)asparagine amidase activity"/>
    <property type="evidence" value="ECO:0007669"/>
    <property type="project" value="TreeGrafter"/>
</dbReference>
<keyword evidence="7" id="KW-1185">Reference proteome</keyword>
<dbReference type="AlphaFoldDB" id="A0A1L7V9I3"/>
<evidence type="ECO:0000256" key="3">
    <source>
        <dbReference type="ARBA" id="ARBA00022833"/>
    </source>
</evidence>
<dbReference type="PANTHER" id="PTHR12143">
    <property type="entry name" value="PEPTIDE N-GLYCANASE PNGASE -RELATED"/>
    <property type="match status" value="1"/>
</dbReference>
<proteinExistence type="inferred from homology"/>
<keyword evidence="2" id="KW-0479">Metal-binding</keyword>
<dbReference type="PANTHER" id="PTHR12143:SF19">
    <property type="entry name" value="PEPTIDE-N(4)-(N-ACETYL-BETA-GLUCOSAMINYL)ASPARAGINE AMIDASE"/>
    <property type="match status" value="1"/>
</dbReference>